<organism evidence="2 3">
    <name type="scientific">Streptosporangium album</name>
    <dbReference type="NCBI Taxonomy" id="47479"/>
    <lineage>
        <taxon>Bacteria</taxon>
        <taxon>Bacillati</taxon>
        <taxon>Actinomycetota</taxon>
        <taxon>Actinomycetes</taxon>
        <taxon>Streptosporangiales</taxon>
        <taxon>Streptosporangiaceae</taxon>
        <taxon>Streptosporangium</taxon>
    </lineage>
</organism>
<dbReference type="Proteomes" id="UP000534286">
    <property type="component" value="Unassembled WGS sequence"/>
</dbReference>
<dbReference type="EMBL" id="JACHJU010000001">
    <property type="protein sequence ID" value="MBB4940235.1"/>
    <property type="molecule type" value="Genomic_DNA"/>
</dbReference>
<reference evidence="2 3" key="1">
    <citation type="submission" date="2020-08" db="EMBL/GenBank/DDBJ databases">
        <title>Sequencing the genomes of 1000 actinobacteria strains.</title>
        <authorList>
            <person name="Klenk H.-P."/>
        </authorList>
    </citation>
    <scope>NUCLEOTIDE SEQUENCE [LARGE SCALE GENOMIC DNA]</scope>
    <source>
        <strain evidence="2 3">DSM 43023</strain>
    </source>
</reference>
<comment type="caution">
    <text evidence="2">The sequence shown here is derived from an EMBL/GenBank/DDBJ whole genome shotgun (WGS) entry which is preliminary data.</text>
</comment>
<name>A0A7W7RY08_9ACTN</name>
<gene>
    <name evidence="2" type="ORF">FHR32_004540</name>
</gene>
<protein>
    <submittedName>
        <fullName evidence="2">Uncharacterized protein</fullName>
    </submittedName>
</protein>
<evidence type="ECO:0000313" key="3">
    <source>
        <dbReference type="Proteomes" id="UP000534286"/>
    </source>
</evidence>
<feature type="region of interest" description="Disordered" evidence="1">
    <location>
        <begin position="1"/>
        <end position="31"/>
    </location>
</feature>
<evidence type="ECO:0000256" key="1">
    <source>
        <dbReference type="SAM" id="MobiDB-lite"/>
    </source>
</evidence>
<sequence>MATRTQSGLRGMQAGSVAEGTGYRIHGTGGA</sequence>
<keyword evidence="3" id="KW-1185">Reference proteome</keyword>
<evidence type="ECO:0000313" key="2">
    <source>
        <dbReference type="EMBL" id="MBB4940235.1"/>
    </source>
</evidence>
<dbReference type="AlphaFoldDB" id="A0A7W7RY08"/>
<proteinExistence type="predicted"/>
<accession>A0A7W7RY08</accession>